<dbReference type="KEGG" id="pmot:X970_19570"/>
<dbReference type="EMBL" id="CP006979">
    <property type="protein sequence ID" value="AHC91168.1"/>
    <property type="molecule type" value="Genomic_DNA"/>
</dbReference>
<dbReference type="AlphaFoldDB" id="V9V9V0"/>
<evidence type="ECO:0000313" key="1">
    <source>
        <dbReference type="EMBL" id="AHC91168.1"/>
    </source>
</evidence>
<dbReference type="Proteomes" id="UP000018660">
    <property type="component" value="Chromosome"/>
</dbReference>
<name>V9V9V0_9PSED</name>
<sequence>MLPVKTDLISIKETLVAGDHHVIGDDHDPGCVKTAAHSLADLLTRHRVAISCDTDEAGAGDPHGALYEAIKGGRHRHHFDALQLQNFRHRQPVVMRMQQLFLGRTTAWAEPGTQFLKGVEHAVLSVKPNAPATVLNVIFDNALFPSRDYVAEIRIEQVVRGYPGKPSIDYADLAFIDVIDNRFQVVVDAATRHAT</sequence>
<evidence type="ECO:0000313" key="2">
    <source>
        <dbReference type="Proteomes" id="UP000018660"/>
    </source>
</evidence>
<gene>
    <name evidence="1" type="ORF">X970_19570</name>
</gene>
<dbReference type="HOGENOM" id="CLU_1395285_0_0_6"/>
<proteinExistence type="predicted"/>
<accession>V9V9V0</accession>
<reference evidence="1 2" key="1">
    <citation type="submission" date="2013-12" db="EMBL/GenBank/DDBJ databases">
        <title>Complete Genomes of Pseudomonas monteilii SB3078 and SB3101, two Benzene, Toluene and Ethylbenzene Degrading Bacteria used for Bioaugmentation.</title>
        <authorList>
            <person name="Dueholm M.S."/>
            <person name="Albertsen M."/>
            <person name="D'Imperio S."/>
            <person name="Tale V.P."/>
            <person name="Lewis D."/>
            <person name="Nilsen P.H."/>
            <person name="Nielsen J.L."/>
        </authorList>
    </citation>
    <scope>NUCLEOTIDE SEQUENCE [LARGE SCALE GENOMIC DNA]</scope>
    <source>
        <strain evidence="1 2">SB3101</strain>
    </source>
</reference>
<organism evidence="1 2">
    <name type="scientific">Pseudomonas monteilii SB3101</name>
    <dbReference type="NCBI Taxonomy" id="1435058"/>
    <lineage>
        <taxon>Bacteria</taxon>
        <taxon>Pseudomonadati</taxon>
        <taxon>Pseudomonadota</taxon>
        <taxon>Gammaproteobacteria</taxon>
        <taxon>Pseudomonadales</taxon>
        <taxon>Pseudomonadaceae</taxon>
        <taxon>Pseudomonas</taxon>
    </lineage>
</organism>
<protein>
    <submittedName>
        <fullName evidence="1">Uncharacterized protein</fullName>
    </submittedName>
</protein>